<dbReference type="Pfam" id="PF02754">
    <property type="entry name" value="CCG"/>
    <property type="match status" value="2"/>
</dbReference>
<proteinExistence type="predicted"/>
<evidence type="ECO:0000256" key="3">
    <source>
        <dbReference type="ARBA" id="ARBA00022737"/>
    </source>
</evidence>
<dbReference type="PROSITE" id="PS51379">
    <property type="entry name" value="4FE4S_FER_2"/>
    <property type="match status" value="1"/>
</dbReference>
<dbReference type="InterPro" id="IPR017896">
    <property type="entry name" value="4Fe4S_Fe-S-bd"/>
</dbReference>
<evidence type="ECO:0000313" key="7">
    <source>
        <dbReference type="EMBL" id="QGY39940.1"/>
    </source>
</evidence>
<dbReference type="SUPFAM" id="SSF46548">
    <property type="entry name" value="alpha-helical ferredoxin"/>
    <property type="match status" value="1"/>
</dbReference>
<evidence type="ECO:0000256" key="1">
    <source>
        <dbReference type="ARBA" id="ARBA00022485"/>
    </source>
</evidence>
<dbReference type="PROSITE" id="PS00198">
    <property type="entry name" value="4FE4S_FER_1"/>
    <property type="match status" value="1"/>
</dbReference>
<dbReference type="RefSeq" id="WP_158947164.1">
    <property type="nucleotide sequence ID" value="NZ_CP046400.1"/>
</dbReference>
<keyword evidence="8" id="KW-1185">Reference proteome</keyword>
<feature type="domain" description="4Fe-4S ferredoxin-type" evidence="6">
    <location>
        <begin position="1"/>
        <end position="26"/>
    </location>
</feature>
<dbReference type="InterPro" id="IPR017900">
    <property type="entry name" value="4Fe4S_Fe_S_CS"/>
</dbReference>
<dbReference type="GO" id="GO:0051539">
    <property type="term" value="F:4 iron, 4 sulfur cluster binding"/>
    <property type="evidence" value="ECO:0007669"/>
    <property type="project" value="UniProtKB-KW"/>
</dbReference>
<keyword evidence="2" id="KW-0479">Metal-binding</keyword>
<dbReference type="Pfam" id="PF13183">
    <property type="entry name" value="Fer4_8"/>
    <property type="match status" value="1"/>
</dbReference>
<dbReference type="InterPro" id="IPR004017">
    <property type="entry name" value="Cys_rich_dom"/>
</dbReference>
<protein>
    <submittedName>
        <fullName evidence="7">4Fe-4S dicluster domain-containing protein</fullName>
    </submittedName>
</protein>
<evidence type="ECO:0000313" key="8">
    <source>
        <dbReference type="Proteomes" id="UP000428328"/>
    </source>
</evidence>
<dbReference type="GO" id="GO:0016491">
    <property type="term" value="F:oxidoreductase activity"/>
    <property type="evidence" value="ECO:0007669"/>
    <property type="project" value="UniProtKB-ARBA"/>
</dbReference>
<reference evidence="7 8" key="1">
    <citation type="submission" date="2019-11" db="EMBL/GenBank/DDBJ databases">
        <authorList>
            <person name="Zheng R.K."/>
            <person name="Sun C.M."/>
        </authorList>
    </citation>
    <scope>NUCLEOTIDE SEQUENCE [LARGE SCALE GENOMIC DNA]</scope>
    <source>
        <strain evidence="7 8">SRB007</strain>
    </source>
</reference>
<keyword evidence="4" id="KW-0408">Iron</keyword>
<dbReference type="InterPro" id="IPR009051">
    <property type="entry name" value="Helical_ferredxn"/>
</dbReference>
<keyword evidence="1" id="KW-0004">4Fe-4S</keyword>
<organism evidence="7 8">
    <name type="scientific">Pseudodesulfovibrio cashew</name>
    <dbReference type="NCBI Taxonomy" id="2678688"/>
    <lineage>
        <taxon>Bacteria</taxon>
        <taxon>Pseudomonadati</taxon>
        <taxon>Thermodesulfobacteriota</taxon>
        <taxon>Desulfovibrionia</taxon>
        <taxon>Desulfovibrionales</taxon>
        <taxon>Desulfovibrionaceae</taxon>
    </lineage>
</organism>
<evidence type="ECO:0000256" key="4">
    <source>
        <dbReference type="ARBA" id="ARBA00023004"/>
    </source>
</evidence>
<dbReference type="KEGG" id="psel:GM415_07310"/>
<evidence type="ECO:0000259" key="6">
    <source>
        <dbReference type="PROSITE" id="PS51379"/>
    </source>
</evidence>
<gene>
    <name evidence="7" type="ORF">GM415_07310</name>
</gene>
<name>A0A6I6JFU4_9BACT</name>
<dbReference type="AlphaFoldDB" id="A0A6I6JFU4"/>
<evidence type="ECO:0000256" key="5">
    <source>
        <dbReference type="ARBA" id="ARBA00023014"/>
    </source>
</evidence>
<evidence type="ECO:0000256" key="2">
    <source>
        <dbReference type="ARBA" id="ARBA00022723"/>
    </source>
</evidence>
<dbReference type="GO" id="GO:0046872">
    <property type="term" value="F:metal ion binding"/>
    <property type="evidence" value="ECO:0007669"/>
    <property type="project" value="UniProtKB-KW"/>
</dbReference>
<dbReference type="Proteomes" id="UP000428328">
    <property type="component" value="Chromosome"/>
</dbReference>
<dbReference type="EMBL" id="CP046400">
    <property type="protein sequence ID" value="QGY39940.1"/>
    <property type="molecule type" value="Genomic_DNA"/>
</dbReference>
<sequence>MSKDCILCGKCLEVCPLLRATGREELSPRAKADLVRLLDGDGGELREANVARLASLCLGCKRCRAVCSQDVDVPGLVAMLRAAHPDFKQWLWKTWLSHAGTLWSAGSTAAGLIPERFRPEKFGPMLKMLAGLKGGPGLTPFLSPQKFPDTSRGEKMLLFAGCTATHVQGRWLMAALRLLDGLGIEVLPGDFGCCGASLEAGGCLDEAKAMAKHNLAVWRAAGRPKVAVFCASCRAGLLGYSDCRDEEECLLWRKSILPLSEVVKNTEFMIFDNAPEKLGYHHPCHAGDGDPDFGFLSAVLGERLAAPSGRECCGFGGLLRLAAPEVAEDVNRRCWDALTGPEVIVTGCSACVAQLAATAPEGTAVGHWLELIG</sequence>
<dbReference type="PANTHER" id="PTHR32479">
    <property type="entry name" value="GLYCOLATE OXIDASE IRON-SULFUR SUBUNIT"/>
    <property type="match status" value="1"/>
</dbReference>
<dbReference type="Gene3D" id="1.10.1060.10">
    <property type="entry name" value="Alpha-helical ferredoxin"/>
    <property type="match status" value="1"/>
</dbReference>
<keyword evidence="5" id="KW-0411">Iron-sulfur</keyword>
<accession>A0A6I6JFU4</accession>
<keyword evidence="3" id="KW-0677">Repeat</keyword>